<dbReference type="Pfam" id="PF09139">
    <property type="entry name" value="Tam41_Mmp37"/>
    <property type="match status" value="1"/>
</dbReference>
<evidence type="ECO:0000256" key="14">
    <source>
        <dbReference type="ARBA" id="ARBA00023128"/>
    </source>
</evidence>
<dbReference type="GO" id="GO:0005743">
    <property type="term" value="C:mitochondrial inner membrane"/>
    <property type="evidence" value="ECO:0007669"/>
    <property type="project" value="UniProtKB-SubCell"/>
</dbReference>
<dbReference type="EMBL" id="JAXIOK010000002">
    <property type="protein sequence ID" value="KAK4777697.1"/>
    <property type="molecule type" value="Genomic_DNA"/>
</dbReference>
<evidence type="ECO:0000256" key="16">
    <source>
        <dbReference type="ARBA" id="ARBA00023209"/>
    </source>
</evidence>
<dbReference type="AlphaFoldDB" id="A0AAN7LB41"/>
<comment type="subcellular location">
    <subcellularLocation>
        <location evidence="2">Mitochondrion inner membrane</location>
        <topology evidence="2">Peripheral membrane protein</topology>
        <orientation evidence="2">Matrix side</orientation>
    </subcellularLocation>
</comment>
<keyword evidence="14" id="KW-0496">Mitochondrion</keyword>
<evidence type="ECO:0000256" key="9">
    <source>
        <dbReference type="ARBA" id="ARBA00022679"/>
    </source>
</evidence>
<evidence type="ECO:0000256" key="5">
    <source>
        <dbReference type="ARBA" id="ARBA00005458"/>
    </source>
</evidence>
<dbReference type="GO" id="GO:0004605">
    <property type="term" value="F:phosphatidate cytidylyltransferase activity"/>
    <property type="evidence" value="ECO:0007669"/>
    <property type="project" value="UniProtKB-EC"/>
</dbReference>
<keyword evidence="11" id="KW-0999">Mitochondrion inner membrane</keyword>
<evidence type="ECO:0000256" key="17">
    <source>
        <dbReference type="ARBA" id="ARBA00023264"/>
    </source>
</evidence>
<keyword evidence="9" id="KW-0808">Transferase</keyword>
<comment type="pathway">
    <text evidence="4">Lipid metabolism.</text>
</comment>
<keyword evidence="17" id="KW-1208">Phospholipid metabolism</keyword>
<dbReference type="InterPro" id="IPR015222">
    <property type="entry name" value="Tam41"/>
</dbReference>
<evidence type="ECO:0000256" key="11">
    <source>
        <dbReference type="ARBA" id="ARBA00022792"/>
    </source>
</evidence>
<evidence type="ECO:0000256" key="10">
    <source>
        <dbReference type="ARBA" id="ARBA00022695"/>
    </source>
</evidence>
<evidence type="ECO:0000256" key="12">
    <source>
        <dbReference type="ARBA" id="ARBA00022842"/>
    </source>
</evidence>
<evidence type="ECO:0000313" key="20">
    <source>
        <dbReference type="Proteomes" id="UP001345219"/>
    </source>
</evidence>
<keyword evidence="12" id="KW-0460">Magnesium</keyword>
<evidence type="ECO:0000256" key="4">
    <source>
        <dbReference type="ARBA" id="ARBA00005189"/>
    </source>
</evidence>
<evidence type="ECO:0000256" key="13">
    <source>
        <dbReference type="ARBA" id="ARBA00023098"/>
    </source>
</evidence>
<evidence type="ECO:0000256" key="2">
    <source>
        <dbReference type="ARBA" id="ARBA00004443"/>
    </source>
</evidence>
<keyword evidence="10" id="KW-0548">Nucleotidyltransferase</keyword>
<protein>
    <recommendedName>
        <fullName evidence="7">Phosphatidate cytidylyltransferase, mitochondrial</fullName>
        <ecNumber evidence="6">2.7.7.41</ecNumber>
    </recommendedName>
    <alternativeName>
        <fullName evidence="18">CDP-diacylglycerol synthase</fullName>
    </alternativeName>
</protein>
<accession>A0AAN7LB41</accession>
<evidence type="ECO:0000256" key="6">
    <source>
        <dbReference type="ARBA" id="ARBA00012487"/>
    </source>
</evidence>
<evidence type="ECO:0000256" key="7">
    <source>
        <dbReference type="ARBA" id="ARBA00018337"/>
    </source>
</evidence>
<sequence length="340" mass="38305">MLLGKPSMEDDKKAELAGFLKVIPPVEFCCVYGSSLHPNNQNKTSTMVDFILGVPNPIQWHSQNLKLNRDHYASWIARIGGEKLITRIAEDIGVGVHFNPFIDWNDKVLKYGVVQTHNLMKDVLSWNRFYLSGRLQKPVHMLVDNLAIGNANSSNLRAAVSTALLLLPPQFSEEELFFKICSLSYMGDLRMLFAEDRHKVNNIVQGQFNLFHSMYGPFLEEYERKNLIRFSSSSGQKAIMVQDTDLLATGALVSSLPSAIKSYLAIKLGEKKMFSEFGHVVREITIESREEAARCIQRILRRTVMVSSARQAVSGFLASGGLIAARYLAKKMSKAWKSWT</sequence>
<name>A0AAN7LB41_9MYRT</name>
<reference evidence="19 20" key="1">
    <citation type="journal article" date="2023" name="Hortic Res">
        <title>Pangenome of water caltrop reveals structural variations and asymmetric subgenome divergence after allopolyploidization.</title>
        <authorList>
            <person name="Zhang X."/>
            <person name="Chen Y."/>
            <person name="Wang L."/>
            <person name="Yuan Y."/>
            <person name="Fang M."/>
            <person name="Shi L."/>
            <person name="Lu R."/>
            <person name="Comes H.P."/>
            <person name="Ma Y."/>
            <person name="Chen Y."/>
            <person name="Huang G."/>
            <person name="Zhou Y."/>
            <person name="Zheng Z."/>
            <person name="Qiu Y."/>
        </authorList>
    </citation>
    <scope>NUCLEOTIDE SEQUENCE [LARGE SCALE GENOMIC DNA]</scope>
    <source>
        <tissue evidence="19">Roots</tissue>
    </source>
</reference>
<evidence type="ECO:0000256" key="8">
    <source>
        <dbReference type="ARBA" id="ARBA00022516"/>
    </source>
</evidence>
<gene>
    <name evidence="19" type="ORF">SAY87_017884</name>
</gene>
<proteinExistence type="inferred from homology"/>
<dbReference type="EC" id="2.7.7.41" evidence="6"/>
<evidence type="ECO:0000256" key="15">
    <source>
        <dbReference type="ARBA" id="ARBA00023136"/>
    </source>
</evidence>
<evidence type="ECO:0000256" key="3">
    <source>
        <dbReference type="ARBA" id="ARBA00005119"/>
    </source>
</evidence>
<comment type="caution">
    <text evidence="19">The sequence shown here is derived from an EMBL/GenBank/DDBJ whole genome shotgun (WGS) entry which is preliminary data.</text>
</comment>
<dbReference type="GO" id="GO:0032049">
    <property type="term" value="P:cardiolipin biosynthetic process"/>
    <property type="evidence" value="ECO:0007669"/>
    <property type="project" value="InterPro"/>
</dbReference>
<comment type="cofactor">
    <cofactor evidence="1">
        <name>Mg(2+)</name>
        <dbReference type="ChEBI" id="CHEBI:18420"/>
    </cofactor>
</comment>
<dbReference type="PIRSF" id="PIRSF028840">
    <property type="entry name" value="Mmp37"/>
    <property type="match status" value="1"/>
</dbReference>
<keyword evidence="8" id="KW-0444">Lipid biosynthesis</keyword>
<evidence type="ECO:0000313" key="19">
    <source>
        <dbReference type="EMBL" id="KAK4777697.1"/>
    </source>
</evidence>
<comment type="pathway">
    <text evidence="3">Phospholipid metabolism; CDP-diacylglycerol biosynthesis; CDP-diacylglycerol from sn-glycerol 3-phosphate: step 3/3.</text>
</comment>
<comment type="similarity">
    <text evidence="5">Belongs to the TAM41 family.</text>
</comment>
<dbReference type="PANTHER" id="PTHR13619">
    <property type="entry name" value="PHOSPHATIDATE CYTIDYLYLTRANSFERASE, MITOCHONDRIAL"/>
    <property type="match status" value="1"/>
</dbReference>
<dbReference type="PANTHER" id="PTHR13619:SF0">
    <property type="entry name" value="PHOSPHATIDATE CYTIDYLYLTRANSFERASE, MITOCHONDRIAL"/>
    <property type="match status" value="1"/>
</dbReference>
<evidence type="ECO:0000256" key="18">
    <source>
        <dbReference type="ARBA" id="ARBA00029893"/>
    </source>
</evidence>
<keyword evidence="16" id="KW-0594">Phospholipid biosynthesis</keyword>
<dbReference type="Proteomes" id="UP001345219">
    <property type="component" value="Chromosome 14"/>
</dbReference>
<keyword evidence="20" id="KW-1185">Reference proteome</keyword>
<keyword evidence="13" id="KW-0443">Lipid metabolism</keyword>
<evidence type="ECO:0000256" key="1">
    <source>
        <dbReference type="ARBA" id="ARBA00001946"/>
    </source>
</evidence>
<dbReference type="GO" id="GO:0016024">
    <property type="term" value="P:CDP-diacylglycerol biosynthetic process"/>
    <property type="evidence" value="ECO:0007669"/>
    <property type="project" value="TreeGrafter"/>
</dbReference>
<organism evidence="19 20">
    <name type="scientific">Trapa incisa</name>
    <dbReference type="NCBI Taxonomy" id="236973"/>
    <lineage>
        <taxon>Eukaryota</taxon>
        <taxon>Viridiplantae</taxon>
        <taxon>Streptophyta</taxon>
        <taxon>Embryophyta</taxon>
        <taxon>Tracheophyta</taxon>
        <taxon>Spermatophyta</taxon>
        <taxon>Magnoliopsida</taxon>
        <taxon>eudicotyledons</taxon>
        <taxon>Gunneridae</taxon>
        <taxon>Pentapetalae</taxon>
        <taxon>rosids</taxon>
        <taxon>malvids</taxon>
        <taxon>Myrtales</taxon>
        <taxon>Lythraceae</taxon>
        <taxon>Trapa</taxon>
    </lineage>
</organism>
<keyword evidence="15" id="KW-0472">Membrane</keyword>